<evidence type="ECO:0000259" key="7">
    <source>
        <dbReference type="Pfam" id="PF20649"/>
    </source>
</evidence>
<dbReference type="InterPro" id="IPR049176">
    <property type="entry name" value="COG5_N"/>
</dbReference>
<name>A0AAN6JH73_9PEZI</name>
<organism evidence="8 9">
    <name type="scientific">Friedmanniomyces endolithicus</name>
    <dbReference type="NCBI Taxonomy" id="329885"/>
    <lineage>
        <taxon>Eukaryota</taxon>
        <taxon>Fungi</taxon>
        <taxon>Dikarya</taxon>
        <taxon>Ascomycota</taxon>
        <taxon>Pezizomycotina</taxon>
        <taxon>Dothideomycetes</taxon>
        <taxon>Dothideomycetidae</taxon>
        <taxon>Mycosphaerellales</taxon>
        <taxon>Teratosphaeriaceae</taxon>
        <taxon>Friedmanniomyces</taxon>
    </lineage>
</organism>
<feature type="domain" description="Conserved oligomeric Golgi complex subunit 5 N-terminal" evidence="6">
    <location>
        <begin position="48"/>
        <end position="179"/>
    </location>
</feature>
<feature type="compositionally biased region" description="Basic and acidic residues" evidence="5">
    <location>
        <begin position="539"/>
        <end position="548"/>
    </location>
</feature>
<dbReference type="InterPro" id="IPR019465">
    <property type="entry name" value="Cog5"/>
</dbReference>
<keyword evidence="3" id="KW-0333">Golgi apparatus</keyword>
<dbReference type="EMBL" id="JASUXU010000010">
    <property type="protein sequence ID" value="KAK0324307.1"/>
    <property type="molecule type" value="Genomic_DNA"/>
</dbReference>
<keyword evidence="4" id="KW-0472">Membrane</keyword>
<feature type="domain" description="Conserved oligomeric Golgi complex subunit 5 helical" evidence="7">
    <location>
        <begin position="238"/>
        <end position="442"/>
    </location>
</feature>
<evidence type="ECO:0000259" key="6">
    <source>
        <dbReference type="Pfam" id="PF10392"/>
    </source>
</evidence>
<proteinExistence type="predicted"/>
<evidence type="ECO:0000256" key="5">
    <source>
        <dbReference type="SAM" id="MobiDB-lite"/>
    </source>
</evidence>
<evidence type="ECO:0000256" key="4">
    <source>
        <dbReference type="ARBA" id="ARBA00023136"/>
    </source>
</evidence>
<feature type="region of interest" description="Disordered" evidence="5">
    <location>
        <begin position="259"/>
        <end position="278"/>
    </location>
</feature>
<evidence type="ECO:0000256" key="1">
    <source>
        <dbReference type="ARBA" id="ARBA00004395"/>
    </source>
</evidence>
<evidence type="ECO:0000256" key="2">
    <source>
        <dbReference type="ARBA" id="ARBA00020974"/>
    </source>
</evidence>
<gene>
    <name evidence="8" type="primary">COG5_2</name>
    <name evidence="8" type="ORF">LTR82_004745</name>
</gene>
<reference evidence="8" key="1">
    <citation type="submission" date="2021-12" db="EMBL/GenBank/DDBJ databases">
        <title>Black yeast isolated from Biological Soil Crust.</title>
        <authorList>
            <person name="Kurbessoian T."/>
        </authorList>
    </citation>
    <scope>NUCLEOTIDE SEQUENCE</scope>
    <source>
        <strain evidence="8">CCFEE 5208</strain>
    </source>
</reference>
<protein>
    <recommendedName>
        <fullName evidence="2">Conserved oligomeric Golgi complex subunit 5</fullName>
    </recommendedName>
</protein>
<feature type="compositionally biased region" description="Polar residues" evidence="5">
    <location>
        <begin position="265"/>
        <end position="278"/>
    </location>
</feature>
<evidence type="ECO:0000313" key="8">
    <source>
        <dbReference type="EMBL" id="KAK0324307.1"/>
    </source>
</evidence>
<dbReference type="InterPro" id="IPR048485">
    <property type="entry name" value="COG5_helical"/>
</dbReference>
<comment type="caution">
    <text evidence="8">The sequence shown here is derived from an EMBL/GenBank/DDBJ whole genome shotgun (WGS) entry which is preliminary data.</text>
</comment>
<dbReference type="Proteomes" id="UP001168146">
    <property type="component" value="Unassembled WGS sequence"/>
</dbReference>
<feature type="region of interest" description="Disordered" evidence="5">
    <location>
        <begin position="476"/>
        <end position="548"/>
    </location>
</feature>
<dbReference type="GO" id="GO:0006891">
    <property type="term" value="P:intra-Golgi vesicle-mediated transport"/>
    <property type="evidence" value="ECO:0007669"/>
    <property type="project" value="InterPro"/>
</dbReference>
<dbReference type="Pfam" id="PF20649">
    <property type="entry name" value="COG5_C"/>
    <property type="match status" value="1"/>
</dbReference>
<dbReference type="GO" id="GO:0017119">
    <property type="term" value="C:Golgi transport complex"/>
    <property type="evidence" value="ECO:0007669"/>
    <property type="project" value="InterPro"/>
</dbReference>
<dbReference type="Pfam" id="PF10392">
    <property type="entry name" value="COG5_N"/>
    <property type="match status" value="1"/>
</dbReference>
<dbReference type="GO" id="GO:0000139">
    <property type="term" value="C:Golgi membrane"/>
    <property type="evidence" value="ECO:0007669"/>
    <property type="project" value="UniProtKB-SubCell"/>
</dbReference>
<dbReference type="AlphaFoldDB" id="A0AAN6JH73"/>
<sequence length="548" mass="59942">MRVRFRDVKVDLDLTRVALGASSSKSRHSFTAPLISAMATSYIDLAALTSDHFSATAYANALVLRTNNPTDPPPLDLSTPLSRVLFDVQEIDTNIDTLTTQNALPIITATSERSDASQRVLEEAEGQVNALTESYKRLEREVSERYEAAEEVRVAAERMVRTLRLGRSVQRVMQMGRQVEGQMEGMQRGEHRVTVPAAYTLIGLRQLFAGTALSEEDEGLWRVHVVTTLRNEVIVPGERALLARAKQVVREFSMSSLLASGSAGQNGQTYTQSEETKSRTSSALQTLYLLSPTQPSTAPKDFSPMLLISALQSYLSTALTSSLASLSRALATLPQLDRTLLEISARCQNIVALETLLSSIKRPEHPLLPPIHPNPTNPEATTTNLLQPLLHHLDTSSLPSYFWRSMASQLTGRVNEILSRGGVSARTLRTNRDRVRDMIRECVDRGSRLPGSSSEEGAKVGGWEREAAVMSFYHQAQKPPPADNDARAVSTSRIPMGTPNAQKTPPTPNVVTTQLLADIGRAHPSRARSELTGSGSDGRTAKTVDNSR</sequence>
<evidence type="ECO:0000256" key="3">
    <source>
        <dbReference type="ARBA" id="ARBA00023034"/>
    </source>
</evidence>
<dbReference type="PANTHER" id="PTHR13228:SF3">
    <property type="entry name" value="CONSERVED OLIGOMERIC GOLGI COMPLEX SUBUNIT 5"/>
    <property type="match status" value="1"/>
</dbReference>
<comment type="subcellular location">
    <subcellularLocation>
        <location evidence="1">Golgi apparatus membrane</location>
        <topology evidence="1">Peripheral membrane protein</topology>
    </subcellularLocation>
</comment>
<feature type="compositionally biased region" description="Polar residues" evidence="5">
    <location>
        <begin position="489"/>
        <end position="515"/>
    </location>
</feature>
<dbReference type="PANTHER" id="PTHR13228">
    <property type="entry name" value="CONSERVED OLIGOMERIC GOLGI COMPLEX COMPONENT 5"/>
    <property type="match status" value="1"/>
</dbReference>
<evidence type="ECO:0000313" key="9">
    <source>
        <dbReference type="Proteomes" id="UP001168146"/>
    </source>
</evidence>
<accession>A0AAN6JH73</accession>